<name>A0A645F657_9ZZZZ</name>
<evidence type="ECO:0000313" key="1">
    <source>
        <dbReference type="EMBL" id="MPN08094.1"/>
    </source>
</evidence>
<dbReference type="AlphaFoldDB" id="A0A645F657"/>
<gene>
    <name evidence="1" type="ORF">SDC9_155371</name>
</gene>
<reference evidence="1" key="1">
    <citation type="submission" date="2019-08" db="EMBL/GenBank/DDBJ databases">
        <authorList>
            <person name="Kucharzyk K."/>
            <person name="Murdoch R.W."/>
            <person name="Higgins S."/>
            <person name="Loffler F."/>
        </authorList>
    </citation>
    <scope>NUCLEOTIDE SEQUENCE</scope>
</reference>
<sequence>MADHLNQGASGTDPVLGKAHIVSAARGMQPPGQIDPDQVTQILFDHKKHVFICRAVGDSAVITRLQLLQAPRDHCPILTRQEPLAHKHQQMRKGQLKKYVEVMIPLAGIDRAENGLGKSRRREFDTLRRLYLLLELG</sequence>
<proteinExistence type="predicted"/>
<organism evidence="1">
    <name type="scientific">bioreactor metagenome</name>
    <dbReference type="NCBI Taxonomy" id="1076179"/>
    <lineage>
        <taxon>unclassified sequences</taxon>
        <taxon>metagenomes</taxon>
        <taxon>ecological metagenomes</taxon>
    </lineage>
</organism>
<protein>
    <submittedName>
        <fullName evidence="1">Uncharacterized protein</fullName>
    </submittedName>
</protein>
<comment type="caution">
    <text evidence="1">The sequence shown here is derived from an EMBL/GenBank/DDBJ whole genome shotgun (WGS) entry which is preliminary data.</text>
</comment>
<dbReference type="EMBL" id="VSSQ01054111">
    <property type="protein sequence ID" value="MPN08094.1"/>
    <property type="molecule type" value="Genomic_DNA"/>
</dbReference>
<accession>A0A645F657</accession>